<keyword evidence="4" id="KW-0106">Calcium</keyword>
<dbReference type="PANTHER" id="PTHR10891">
    <property type="entry name" value="EF-HAND CALCIUM-BINDING DOMAIN CONTAINING PROTEIN"/>
    <property type="match status" value="1"/>
</dbReference>
<evidence type="ECO:0000259" key="6">
    <source>
        <dbReference type="PROSITE" id="PS50222"/>
    </source>
</evidence>
<keyword evidence="5" id="KW-0812">Transmembrane</keyword>
<sequence length="191" mass="22284">MEKTSSNTLSFPLFVLIDVLFFSTVFNRINQFFSIFCSFLLSQLNFGNSKVCVEKQNPDFELSQQKKCFHENKEDRELSRGDAELVMGKLGFFCCPESEELPKWFSSNELSDLFEEKEPSLEEVKQAFDVFDENRDGFIDANELKRVLCILGLKEATELERCKKMIRTFDENGDGRIEFSEFVKMMENTFC</sequence>
<evidence type="ECO:0000256" key="5">
    <source>
        <dbReference type="SAM" id="Phobius"/>
    </source>
</evidence>
<keyword evidence="5" id="KW-0472">Membrane</keyword>
<evidence type="ECO:0000256" key="4">
    <source>
        <dbReference type="ARBA" id="ARBA00022837"/>
    </source>
</evidence>
<evidence type="ECO:0000256" key="3">
    <source>
        <dbReference type="ARBA" id="ARBA00022737"/>
    </source>
</evidence>
<dbReference type="PROSITE" id="PS00018">
    <property type="entry name" value="EF_HAND_1"/>
    <property type="match status" value="2"/>
</dbReference>
<gene>
    <name evidence="7" type="ORF">O6P43_004471</name>
</gene>
<dbReference type="CDD" id="cd00051">
    <property type="entry name" value="EFh"/>
    <property type="match status" value="1"/>
</dbReference>
<dbReference type="KEGG" id="qsa:O6P43_004471"/>
<comment type="function">
    <text evidence="1">Potential calcium sensor.</text>
</comment>
<protein>
    <submittedName>
        <fullName evidence="7">EF hand calcium-binding family protein</fullName>
    </submittedName>
</protein>
<dbReference type="FunFam" id="1.10.238.10:FF:000302">
    <property type="entry name" value="Probable calcium-binding protein CML46"/>
    <property type="match status" value="1"/>
</dbReference>
<keyword evidence="2" id="KW-0479">Metal-binding</keyword>
<evidence type="ECO:0000313" key="7">
    <source>
        <dbReference type="EMBL" id="KAJ7974392.1"/>
    </source>
</evidence>
<dbReference type="SMART" id="SM00054">
    <property type="entry name" value="EFh"/>
    <property type="match status" value="2"/>
</dbReference>
<feature type="transmembrane region" description="Helical" evidence="5">
    <location>
        <begin position="6"/>
        <end position="26"/>
    </location>
</feature>
<evidence type="ECO:0000256" key="2">
    <source>
        <dbReference type="ARBA" id="ARBA00022723"/>
    </source>
</evidence>
<feature type="domain" description="EF-hand" evidence="6">
    <location>
        <begin position="119"/>
        <end position="154"/>
    </location>
</feature>
<organism evidence="7 8">
    <name type="scientific">Quillaja saponaria</name>
    <name type="common">Soap bark tree</name>
    <dbReference type="NCBI Taxonomy" id="32244"/>
    <lineage>
        <taxon>Eukaryota</taxon>
        <taxon>Viridiplantae</taxon>
        <taxon>Streptophyta</taxon>
        <taxon>Embryophyta</taxon>
        <taxon>Tracheophyta</taxon>
        <taxon>Spermatophyta</taxon>
        <taxon>Magnoliopsida</taxon>
        <taxon>eudicotyledons</taxon>
        <taxon>Gunneridae</taxon>
        <taxon>Pentapetalae</taxon>
        <taxon>rosids</taxon>
        <taxon>fabids</taxon>
        <taxon>Fabales</taxon>
        <taxon>Quillajaceae</taxon>
        <taxon>Quillaja</taxon>
    </lineage>
</organism>
<dbReference type="InterPro" id="IPR039647">
    <property type="entry name" value="EF_hand_pair_protein_CML-like"/>
</dbReference>
<feature type="domain" description="EF-hand" evidence="6">
    <location>
        <begin position="157"/>
        <end position="191"/>
    </location>
</feature>
<dbReference type="AlphaFoldDB" id="A0AAD7VFX7"/>
<name>A0AAD7VFX7_QUISA</name>
<accession>A0AAD7VFX7</accession>
<evidence type="ECO:0000313" key="8">
    <source>
        <dbReference type="Proteomes" id="UP001163823"/>
    </source>
</evidence>
<keyword evidence="8" id="KW-1185">Reference proteome</keyword>
<dbReference type="PROSITE" id="PS50222">
    <property type="entry name" value="EF_HAND_2"/>
    <property type="match status" value="2"/>
</dbReference>
<keyword evidence="5" id="KW-1133">Transmembrane helix</keyword>
<dbReference type="EMBL" id="JARAOO010000003">
    <property type="protein sequence ID" value="KAJ7974392.1"/>
    <property type="molecule type" value="Genomic_DNA"/>
</dbReference>
<dbReference type="InterPro" id="IPR011992">
    <property type="entry name" value="EF-hand-dom_pair"/>
</dbReference>
<dbReference type="Gene3D" id="1.10.238.10">
    <property type="entry name" value="EF-hand"/>
    <property type="match status" value="1"/>
</dbReference>
<dbReference type="SUPFAM" id="SSF47473">
    <property type="entry name" value="EF-hand"/>
    <property type="match status" value="1"/>
</dbReference>
<dbReference type="Pfam" id="PF13499">
    <property type="entry name" value="EF-hand_7"/>
    <property type="match status" value="1"/>
</dbReference>
<comment type="caution">
    <text evidence="7">The sequence shown here is derived from an EMBL/GenBank/DDBJ whole genome shotgun (WGS) entry which is preliminary data.</text>
</comment>
<evidence type="ECO:0000256" key="1">
    <source>
        <dbReference type="ARBA" id="ARBA00003291"/>
    </source>
</evidence>
<dbReference type="Proteomes" id="UP001163823">
    <property type="component" value="Chromosome 3"/>
</dbReference>
<dbReference type="InterPro" id="IPR002048">
    <property type="entry name" value="EF_hand_dom"/>
</dbReference>
<keyword evidence="3" id="KW-0677">Repeat</keyword>
<proteinExistence type="predicted"/>
<dbReference type="GO" id="GO:0005509">
    <property type="term" value="F:calcium ion binding"/>
    <property type="evidence" value="ECO:0007669"/>
    <property type="project" value="InterPro"/>
</dbReference>
<reference evidence="7" key="1">
    <citation type="journal article" date="2023" name="Science">
        <title>Elucidation of the pathway for biosynthesis of saponin adjuvants from the soapbark tree.</title>
        <authorList>
            <person name="Reed J."/>
            <person name="Orme A."/>
            <person name="El-Demerdash A."/>
            <person name="Owen C."/>
            <person name="Martin L.B.B."/>
            <person name="Misra R.C."/>
            <person name="Kikuchi S."/>
            <person name="Rejzek M."/>
            <person name="Martin A.C."/>
            <person name="Harkess A."/>
            <person name="Leebens-Mack J."/>
            <person name="Louveau T."/>
            <person name="Stephenson M.J."/>
            <person name="Osbourn A."/>
        </authorList>
    </citation>
    <scope>NUCLEOTIDE SEQUENCE</scope>
    <source>
        <strain evidence="7">S10</strain>
    </source>
</reference>
<dbReference type="InterPro" id="IPR018247">
    <property type="entry name" value="EF_Hand_1_Ca_BS"/>
</dbReference>